<evidence type="ECO:0000313" key="2">
    <source>
        <dbReference type="Proteomes" id="UP000027222"/>
    </source>
</evidence>
<evidence type="ECO:0000313" key="1">
    <source>
        <dbReference type="EMBL" id="KDR79627.1"/>
    </source>
</evidence>
<sequence length="134" mass="15105">MSWTASLASESVERAQKAFQFNTANLGSSVIRRGLSVVAIFPTYLVHLSVLDRLSIRQLFIWTAPCRSHARCRSSYLDLHLHEASTCPVPRLATALSFHPLFLLSFLSSSLEERPTLTPPDLRHGHQRHVLMLL</sequence>
<accession>A0A067TB93</accession>
<reference evidence="2" key="1">
    <citation type="journal article" date="2014" name="Proc. Natl. Acad. Sci. U.S.A.">
        <title>Extensive sampling of basidiomycete genomes demonstrates inadequacy of the white-rot/brown-rot paradigm for wood decay fungi.</title>
        <authorList>
            <person name="Riley R."/>
            <person name="Salamov A.A."/>
            <person name="Brown D.W."/>
            <person name="Nagy L.G."/>
            <person name="Floudas D."/>
            <person name="Held B.W."/>
            <person name="Levasseur A."/>
            <person name="Lombard V."/>
            <person name="Morin E."/>
            <person name="Otillar R."/>
            <person name="Lindquist E.A."/>
            <person name="Sun H."/>
            <person name="LaButti K.M."/>
            <person name="Schmutz J."/>
            <person name="Jabbour D."/>
            <person name="Luo H."/>
            <person name="Baker S.E."/>
            <person name="Pisabarro A.G."/>
            <person name="Walton J.D."/>
            <person name="Blanchette R.A."/>
            <person name="Henrissat B."/>
            <person name="Martin F."/>
            <person name="Cullen D."/>
            <person name="Hibbett D.S."/>
            <person name="Grigoriev I.V."/>
        </authorList>
    </citation>
    <scope>NUCLEOTIDE SEQUENCE [LARGE SCALE GENOMIC DNA]</scope>
    <source>
        <strain evidence="2">CBS 339.88</strain>
    </source>
</reference>
<dbReference type="AlphaFoldDB" id="A0A067TB93"/>
<dbReference type="EMBL" id="KL142373">
    <property type="protein sequence ID" value="KDR79627.1"/>
    <property type="molecule type" value="Genomic_DNA"/>
</dbReference>
<gene>
    <name evidence="1" type="ORF">GALMADRAFT_1246114</name>
</gene>
<proteinExistence type="predicted"/>
<protein>
    <submittedName>
        <fullName evidence="1">Uncharacterized protein</fullName>
    </submittedName>
</protein>
<name>A0A067TB93_GALM3</name>
<keyword evidence="2" id="KW-1185">Reference proteome</keyword>
<organism evidence="1 2">
    <name type="scientific">Galerina marginata (strain CBS 339.88)</name>
    <dbReference type="NCBI Taxonomy" id="685588"/>
    <lineage>
        <taxon>Eukaryota</taxon>
        <taxon>Fungi</taxon>
        <taxon>Dikarya</taxon>
        <taxon>Basidiomycota</taxon>
        <taxon>Agaricomycotina</taxon>
        <taxon>Agaricomycetes</taxon>
        <taxon>Agaricomycetidae</taxon>
        <taxon>Agaricales</taxon>
        <taxon>Agaricineae</taxon>
        <taxon>Strophariaceae</taxon>
        <taxon>Galerina</taxon>
    </lineage>
</organism>
<dbReference type="HOGENOM" id="CLU_1896379_0_0_1"/>
<dbReference type="Proteomes" id="UP000027222">
    <property type="component" value="Unassembled WGS sequence"/>
</dbReference>